<name>A0A1I3NA93_9SPIR</name>
<dbReference type="InterPro" id="IPR005325">
    <property type="entry name" value="DUF308_memb"/>
</dbReference>
<protein>
    <recommendedName>
        <fullName evidence="4">Acid-resistance membrane protein</fullName>
    </recommendedName>
</protein>
<feature type="transmembrane region" description="Helical" evidence="1">
    <location>
        <begin position="123"/>
        <end position="142"/>
    </location>
</feature>
<sequence>MKRWYLFSGIMAAVLGLLVIIFPSFWIKLVVIMIGLAAIGYGIYSLKFTKSLSEDLGYRRTILIKSIVSIIAGVMAVLFPLAIGGAAWTAMIWILIFYLMLSAAAGFYAAALLKDSGIERKRYIIENLLLLVVAILLILISPRSLGNAIIRLIGIIVMVGGIGLILLDVFTNRNTVEGEVVEVKDEEAEPATEEKPVE</sequence>
<evidence type="ECO:0000313" key="2">
    <source>
        <dbReference type="EMBL" id="SFJ06243.1"/>
    </source>
</evidence>
<feature type="transmembrane region" description="Helical" evidence="1">
    <location>
        <begin position="5"/>
        <end position="23"/>
    </location>
</feature>
<feature type="transmembrane region" description="Helical" evidence="1">
    <location>
        <begin position="29"/>
        <end position="46"/>
    </location>
</feature>
<accession>A0A1I3NA93</accession>
<evidence type="ECO:0000256" key="1">
    <source>
        <dbReference type="SAM" id="Phobius"/>
    </source>
</evidence>
<keyword evidence="1" id="KW-1133">Transmembrane helix</keyword>
<keyword evidence="1" id="KW-0472">Membrane</keyword>
<organism evidence="2 3">
    <name type="scientific">Treponema bryantii</name>
    <dbReference type="NCBI Taxonomy" id="163"/>
    <lineage>
        <taxon>Bacteria</taxon>
        <taxon>Pseudomonadati</taxon>
        <taxon>Spirochaetota</taxon>
        <taxon>Spirochaetia</taxon>
        <taxon>Spirochaetales</taxon>
        <taxon>Treponemataceae</taxon>
        <taxon>Treponema</taxon>
    </lineage>
</organism>
<evidence type="ECO:0000313" key="3">
    <source>
        <dbReference type="Proteomes" id="UP000182737"/>
    </source>
</evidence>
<dbReference type="Proteomes" id="UP000182737">
    <property type="component" value="Unassembled WGS sequence"/>
</dbReference>
<dbReference type="EMBL" id="FORI01000013">
    <property type="protein sequence ID" value="SFJ06243.1"/>
    <property type="molecule type" value="Genomic_DNA"/>
</dbReference>
<gene>
    <name evidence="2" type="ORF">SAMN04487775_11340</name>
</gene>
<reference evidence="3" key="1">
    <citation type="submission" date="2016-10" db="EMBL/GenBank/DDBJ databases">
        <authorList>
            <person name="Varghese N."/>
            <person name="Submissions S."/>
        </authorList>
    </citation>
    <scope>NUCLEOTIDE SEQUENCE [LARGE SCALE GENOMIC DNA]</scope>
    <source>
        <strain evidence="3">XBD1002</strain>
    </source>
</reference>
<evidence type="ECO:0008006" key="4">
    <source>
        <dbReference type="Google" id="ProtNLM"/>
    </source>
</evidence>
<feature type="transmembrane region" description="Helical" evidence="1">
    <location>
        <begin position="90"/>
        <end position="111"/>
    </location>
</feature>
<keyword evidence="3" id="KW-1185">Reference proteome</keyword>
<dbReference type="RefSeq" id="WP_074933625.1">
    <property type="nucleotide sequence ID" value="NZ_FORI01000013.1"/>
</dbReference>
<feature type="transmembrane region" description="Helical" evidence="1">
    <location>
        <begin position="148"/>
        <end position="167"/>
    </location>
</feature>
<proteinExistence type="predicted"/>
<dbReference type="Pfam" id="PF03729">
    <property type="entry name" value="DUF308"/>
    <property type="match status" value="1"/>
</dbReference>
<dbReference type="OrthoDB" id="361622at2"/>
<dbReference type="AlphaFoldDB" id="A0A1I3NA93"/>
<keyword evidence="1" id="KW-0812">Transmembrane</keyword>
<feature type="transmembrane region" description="Helical" evidence="1">
    <location>
        <begin position="67"/>
        <end position="84"/>
    </location>
</feature>